<dbReference type="GO" id="GO:0004222">
    <property type="term" value="F:metalloendopeptidase activity"/>
    <property type="evidence" value="ECO:0007669"/>
    <property type="project" value="InterPro"/>
</dbReference>
<sequence>MVAKAPQMTAVIGASIDFSPIDILKMNLMYQCSDIKLPPTAVVASTEKPPTAPVMPPVTVVEVDDCRDRTNLCWRWIDRCKSFFFEQIMKEFCALSCGYCTPKVLQAAKASPPNYSDTMLTKSSTSYLQHGRK</sequence>
<evidence type="ECO:0008006" key="6">
    <source>
        <dbReference type="Google" id="ProtNLM"/>
    </source>
</evidence>
<dbReference type="PROSITE" id="PS51864">
    <property type="entry name" value="ASTACIN"/>
    <property type="match status" value="1"/>
</dbReference>
<dbReference type="Proteomes" id="UP000005237">
    <property type="component" value="Unassembled WGS sequence"/>
</dbReference>
<accession>A0A8R1HR25</accession>
<feature type="domain" description="ShKT" evidence="2">
    <location>
        <begin position="66"/>
        <end position="100"/>
    </location>
</feature>
<evidence type="ECO:0000313" key="5">
    <source>
        <dbReference type="Proteomes" id="UP000005237"/>
    </source>
</evidence>
<keyword evidence="1" id="KW-1015">Disulfide bond</keyword>
<dbReference type="InterPro" id="IPR003582">
    <property type="entry name" value="ShKT_dom"/>
</dbReference>
<evidence type="ECO:0000256" key="1">
    <source>
        <dbReference type="PROSITE-ProRule" id="PRU01005"/>
    </source>
</evidence>
<dbReference type="SMART" id="SM00254">
    <property type="entry name" value="ShKT"/>
    <property type="match status" value="1"/>
</dbReference>
<keyword evidence="5" id="KW-1185">Reference proteome</keyword>
<dbReference type="Pfam" id="PF01549">
    <property type="entry name" value="ShK"/>
    <property type="match status" value="1"/>
</dbReference>
<evidence type="ECO:0000259" key="2">
    <source>
        <dbReference type="PROSITE" id="PS51670"/>
    </source>
</evidence>
<feature type="disulfide bond" evidence="1">
    <location>
        <begin position="66"/>
        <end position="100"/>
    </location>
</feature>
<dbReference type="InterPro" id="IPR001506">
    <property type="entry name" value="Peptidase_M12A"/>
</dbReference>
<protein>
    <recommendedName>
        <fullName evidence="6">ShKT domain-containing protein</fullName>
    </recommendedName>
</protein>
<feature type="domain" description="Peptidase M12A" evidence="3">
    <location>
        <begin position="1"/>
        <end position="33"/>
    </location>
</feature>
<organism evidence="4 5">
    <name type="scientific">Caenorhabditis japonica</name>
    <dbReference type="NCBI Taxonomy" id="281687"/>
    <lineage>
        <taxon>Eukaryota</taxon>
        <taxon>Metazoa</taxon>
        <taxon>Ecdysozoa</taxon>
        <taxon>Nematoda</taxon>
        <taxon>Chromadorea</taxon>
        <taxon>Rhabditida</taxon>
        <taxon>Rhabditina</taxon>
        <taxon>Rhabditomorpha</taxon>
        <taxon>Rhabditoidea</taxon>
        <taxon>Rhabditidae</taxon>
        <taxon>Peloderinae</taxon>
        <taxon>Caenorhabditis</taxon>
    </lineage>
</organism>
<comment type="caution">
    <text evidence="1">Lacks conserved residue(s) required for the propagation of feature annotation.</text>
</comment>
<dbReference type="GO" id="GO:0006508">
    <property type="term" value="P:proteolysis"/>
    <property type="evidence" value="ECO:0007669"/>
    <property type="project" value="InterPro"/>
</dbReference>
<dbReference type="Gene3D" id="1.10.10.1940">
    <property type="match status" value="1"/>
</dbReference>
<reference evidence="5" key="1">
    <citation type="submission" date="2010-08" db="EMBL/GenBank/DDBJ databases">
        <authorList>
            <consortium name="Caenorhabditis japonica Sequencing Consortium"/>
            <person name="Wilson R.K."/>
        </authorList>
    </citation>
    <scope>NUCLEOTIDE SEQUENCE [LARGE SCALE GENOMIC DNA]</scope>
    <source>
        <strain evidence="5">DF5081</strain>
    </source>
</reference>
<dbReference type="PROSITE" id="PS51670">
    <property type="entry name" value="SHKT"/>
    <property type="match status" value="1"/>
</dbReference>
<reference evidence="4" key="2">
    <citation type="submission" date="2022-06" db="UniProtKB">
        <authorList>
            <consortium name="EnsemblMetazoa"/>
        </authorList>
    </citation>
    <scope>IDENTIFICATION</scope>
    <source>
        <strain evidence="4">DF5081</strain>
    </source>
</reference>
<evidence type="ECO:0000313" key="4">
    <source>
        <dbReference type="EnsemblMetazoa" id="CJA04411.1"/>
    </source>
</evidence>
<name>A0A8R1HR25_CAEJA</name>
<proteinExistence type="predicted"/>
<dbReference type="AlphaFoldDB" id="A0A8R1HR25"/>
<dbReference type="EnsemblMetazoa" id="CJA04411.1">
    <property type="protein sequence ID" value="CJA04411.1"/>
    <property type="gene ID" value="WBGene00123615"/>
</dbReference>
<evidence type="ECO:0000259" key="3">
    <source>
        <dbReference type="PROSITE" id="PS51864"/>
    </source>
</evidence>